<dbReference type="EMBL" id="CDMY01000376">
    <property type="protein sequence ID" value="CEM07658.1"/>
    <property type="molecule type" value="Genomic_DNA"/>
</dbReference>
<dbReference type="PROSITE" id="PS50157">
    <property type="entry name" value="ZINC_FINGER_C2H2_2"/>
    <property type="match status" value="1"/>
</dbReference>
<gene>
    <name evidence="5" type="ORF">Vbra_14539</name>
</gene>
<dbReference type="GO" id="GO:0005737">
    <property type="term" value="C:cytoplasm"/>
    <property type="evidence" value="ECO:0007669"/>
    <property type="project" value="TreeGrafter"/>
</dbReference>
<feature type="compositionally biased region" description="Low complexity" evidence="2">
    <location>
        <begin position="408"/>
        <end position="418"/>
    </location>
</feature>
<feature type="region of interest" description="Disordered" evidence="2">
    <location>
        <begin position="178"/>
        <end position="231"/>
    </location>
</feature>
<feature type="compositionally biased region" description="Basic and acidic residues" evidence="2">
    <location>
        <begin position="502"/>
        <end position="535"/>
    </location>
</feature>
<feature type="region of interest" description="Disordered" evidence="2">
    <location>
        <begin position="1075"/>
        <end position="1133"/>
    </location>
</feature>
<dbReference type="GO" id="GO:0003729">
    <property type="term" value="F:mRNA binding"/>
    <property type="evidence" value="ECO:0007669"/>
    <property type="project" value="InterPro"/>
</dbReference>
<dbReference type="AlphaFoldDB" id="A0A0G4F605"/>
<dbReference type="InterPro" id="IPR006569">
    <property type="entry name" value="CID_dom"/>
</dbReference>
<evidence type="ECO:0000313" key="6">
    <source>
        <dbReference type="Proteomes" id="UP000041254"/>
    </source>
</evidence>
<dbReference type="GO" id="GO:0008270">
    <property type="term" value="F:zinc ion binding"/>
    <property type="evidence" value="ECO:0007669"/>
    <property type="project" value="UniProtKB-KW"/>
</dbReference>
<dbReference type="GO" id="GO:0006369">
    <property type="term" value="P:termination of RNA polymerase II transcription"/>
    <property type="evidence" value="ECO:0007669"/>
    <property type="project" value="InterPro"/>
</dbReference>
<dbReference type="InterPro" id="IPR045154">
    <property type="entry name" value="PCF11-like"/>
</dbReference>
<dbReference type="Pfam" id="PF04818">
    <property type="entry name" value="CID"/>
    <property type="match status" value="1"/>
</dbReference>
<dbReference type="GO" id="GO:0005849">
    <property type="term" value="C:mRNA cleavage factor complex"/>
    <property type="evidence" value="ECO:0007669"/>
    <property type="project" value="TreeGrafter"/>
</dbReference>
<dbReference type="PANTHER" id="PTHR15921:SF3">
    <property type="entry name" value="PRE-MRNA CLEAVAGE COMPLEX 2 PROTEIN PCF11"/>
    <property type="match status" value="1"/>
</dbReference>
<dbReference type="InParanoid" id="A0A0G4F605"/>
<dbReference type="InterPro" id="IPR047415">
    <property type="entry name" value="Pcf11_CID"/>
</dbReference>
<sequence length="1133" mass="123255">MYSDRREYSDSRRRDFRRRERERESRDHRPRHSHSPSPRTASHPHSQPWDMVELGNQFSAQLSQLVSNSRKRIEALTELAAPLKPYARQVVDLIEREMLNASGERKLTLMYLIDSIVRNNPGEYAMVFSQHLPALFEAAFVTADASGQQCLIQLLTYWDTHFPPQVLTRLHAIATRHTGGGGEAAGHSSPRYSPANAVRHSPPAAAAAAAAAAASSSASNHHQPDGNGDAADALTQTQMLQSLLEVCSRDSDVSQKMTEVLRLQTSGEVQRASQLLKALYRQVHGGGAGGAGAPPSDAASSANAKRQSVKRPHESVDSGSGRRSDPSGPAEPKARRLADHKRPPEAPGRPGGRASMPSPTQGRSTNGGPTRPKAPPPGVSSRDPRIKSREAASRGKTPSPPALPQVPRPVARPSVRVRPPIEDDDDLSPIDLESPHVKAMRRQSPTSQHQHQQQQQEPPTHARRPEQQPAVSRPAPAAAAAAAGGVGESRASPSPSPAASGERVKSEEGGERDLDELERISEESNEDGRGRRKSDLNGVGLEPIDDEEDDSGTARSLKARQYAQPSRYGVGQATAQPLRQTTPAAGLGALTPFGGPAGLSRGLSGTLLYQSPSIAAKGTGEEMATEEAAVTEWRWKWLRPPPTNLTVGEFRNLWGTVSTVGGREKAAADIIEGERREHDLERDKEGGGVFKNKVVQGVGLQQLVVGPLQSDEVALIFDGLSRLTRRLKRRQTSGAARASELSFDKIKLDLDIGFLQQLHEGRPRQCALCGVRFRTAAAYQQHIQNHFERNEAKRQRKRMQEGGRLLFAELTDWMGESSTVAGCTLMRVYKDKCYEVEGKQPPARSKEGAEGEGEAIDVVEMEEDIEEEEADTEEAMAYRSVVPADANKSICCLSSEPFERAFSETLHDWVYLDAIAIDLDTFEEVAFDPTSDPLSAPKDDAARPKHDGDQDGGHDDDEEMPDPSMSQEARHQWRSRQRINQQKRRARQELERHVATDSGGSILPASICLVRHSCWKALSHPARQRFLEDMTLVDDPAADETAPLSGAAAAGEDEDVCVQELLQLGLVPLEGMMAALSGHGGDEPQQEHGPEGMGEGQTAVRGEGQGEGQEHQHGGGGERGGRRRAAAVRKKRF</sequence>
<dbReference type="SMART" id="SM00582">
    <property type="entry name" value="RPR"/>
    <property type="match status" value="1"/>
</dbReference>
<feature type="compositionally biased region" description="Polar residues" evidence="2">
    <location>
        <begin position="357"/>
        <end position="368"/>
    </location>
</feature>
<evidence type="ECO:0000256" key="1">
    <source>
        <dbReference type="PROSITE-ProRule" id="PRU00042"/>
    </source>
</evidence>
<keyword evidence="1" id="KW-0862">Zinc</keyword>
<dbReference type="PROSITE" id="PS00028">
    <property type="entry name" value="ZINC_FINGER_C2H2_1"/>
    <property type="match status" value="1"/>
</dbReference>
<dbReference type="Pfam" id="PF23228">
    <property type="entry name" value="zf_PCFS4"/>
    <property type="match status" value="1"/>
</dbReference>
<dbReference type="Proteomes" id="UP000041254">
    <property type="component" value="Unassembled WGS sequence"/>
</dbReference>
<feature type="compositionally biased region" description="Basic and acidic residues" evidence="2">
    <location>
        <begin position="382"/>
        <end position="393"/>
    </location>
</feature>
<dbReference type="GO" id="GO:0031124">
    <property type="term" value="P:mRNA 3'-end processing"/>
    <property type="evidence" value="ECO:0007669"/>
    <property type="project" value="InterPro"/>
</dbReference>
<feature type="compositionally biased region" description="Basic and acidic residues" evidence="2">
    <location>
        <begin position="937"/>
        <end position="953"/>
    </location>
</feature>
<dbReference type="STRING" id="1169540.A0A0G4F605"/>
<feature type="compositionally biased region" description="Basic residues" evidence="2">
    <location>
        <begin position="972"/>
        <end position="986"/>
    </location>
</feature>
<feature type="domain" description="C2H2-type" evidence="3">
    <location>
        <begin position="764"/>
        <end position="791"/>
    </location>
</feature>
<protein>
    <recommendedName>
        <fullName evidence="7">CID domain-containing protein</fullName>
    </recommendedName>
</protein>
<dbReference type="SUPFAM" id="SSF48464">
    <property type="entry name" value="ENTH/VHS domain"/>
    <property type="match status" value="1"/>
</dbReference>
<organism evidence="5 6">
    <name type="scientific">Vitrella brassicaformis (strain CCMP3155)</name>
    <dbReference type="NCBI Taxonomy" id="1169540"/>
    <lineage>
        <taxon>Eukaryota</taxon>
        <taxon>Sar</taxon>
        <taxon>Alveolata</taxon>
        <taxon>Colpodellida</taxon>
        <taxon>Vitrellaceae</taxon>
        <taxon>Vitrella</taxon>
    </lineage>
</organism>
<feature type="region of interest" description="Disordered" evidence="2">
    <location>
        <begin position="286"/>
        <end position="554"/>
    </location>
</feature>
<evidence type="ECO:0000256" key="2">
    <source>
        <dbReference type="SAM" id="MobiDB-lite"/>
    </source>
</evidence>
<feature type="region of interest" description="Disordered" evidence="2">
    <location>
        <begin position="1"/>
        <end position="49"/>
    </location>
</feature>
<dbReference type="PROSITE" id="PS51391">
    <property type="entry name" value="CID"/>
    <property type="match status" value="1"/>
</dbReference>
<evidence type="ECO:0008006" key="7">
    <source>
        <dbReference type="Google" id="ProtNLM"/>
    </source>
</evidence>
<dbReference type="InterPro" id="IPR057242">
    <property type="entry name" value="PCFS4-like"/>
</dbReference>
<dbReference type="CDD" id="cd16982">
    <property type="entry name" value="CID_Pcf11"/>
    <property type="match status" value="1"/>
</dbReference>
<dbReference type="InterPro" id="IPR013087">
    <property type="entry name" value="Znf_C2H2_type"/>
</dbReference>
<feature type="compositionally biased region" description="Basic and acidic residues" evidence="2">
    <location>
        <begin position="332"/>
        <end position="344"/>
    </location>
</feature>
<evidence type="ECO:0000313" key="5">
    <source>
        <dbReference type="EMBL" id="CEM07658.1"/>
    </source>
</evidence>
<dbReference type="OrthoDB" id="2129491at2759"/>
<feature type="compositionally biased region" description="Low complexity" evidence="2">
    <location>
        <begin position="204"/>
        <end position="219"/>
    </location>
</feature>
<feature type="compositionally biased region" description="Low complexity" evidence="2">
    <location>
        <begin position="35"/>
        <end position="46"/>
    </location>
</feature>
<proteinExistence type="predicted"/>
<name>A0A0G4F605_VITBC</name>
<reference evidence="5 6" key="1">
    <citation type="submission" date="2014-11" db="EMBL/GenBank/DDBJ databases">
        <authorList>
            <person name="Zhu J."/>
            <person name="Qi W."/>
            <person name="Song R."/>
        </authorList>
    </citation>
    <scope>NUCLEOTIDE SEQUENCE [LARGE SCALE GENOMIC DNA]</scope>
</reference>
<feature type="compositionally biased region" description="Basic and acidic residues" evidence="2">
    <location>
        <begin position="1080"/>
        <end position="1090"/>
    </location>
</feature>
<dbReference type="GO" id="GO:0000993">
    <property type="term" value="F:RNA polymerase II complex binding"/>
    <property type="evidence" value="ECO:0007669"/>
    <property type="project" value="InterPro"/>
</dbReference>
<keyword evidence="1" id="KW-0479">Metal-binding</keyword>
<keyword evidence="1" id="KW-0863">Zinc-finger</keyword>
<feature type="domain" description="CID" evidence="4">
    <location>
        <begin position="50"/>
        <end position="178"/>
    </location>
</feature>
<feature type="compositionally biased region" description="Basic residues" evidence="2">
    <location>
        <begin position="1121"/>
        <end position="1133"/>
    </location>
</feature>
<dbReference type="VEuPathDB" id="CryptoDB:Vbra_14539"/>
<dbReference type="InterPro" id="IPR008942">
    <property type="entry name" value="ENTH_VHS"/>
</dbReference>
<evidence type="ECO:0000259" key="4">
    <source>
        <dbReference type="PROSITE" id="PS51391"/>
    </source>
</evidence>
<feature type="compositionally biased region" description="Pro residues" evidence="2">
    <location>
        <begin position="398"/>
        <end position="407"/>
    </location>
</feature>
<accession>A0A0G4F605</accession>
<feature type="compositionally biased region" description="Basic and acidic residues" evidence="2">
    <location>
        <begin position="1"/>
        <end position="27"/>
    </location>
</feature>
<keyword evidence="6" id="KW-1185">Reference proteome</keyword>
<feature type="compositionally biased region" description="Basic and acidic residues" evidence="2">
    <location>
        <begin position="311"/>
        <end position="325"/>
    </location>
</feature>
<dbReference type="Gene3D" id="1.25.40.90">
    <property type="match status" value="1"/>
</dbReference>
<feature type="region of interest" description="Disordered" evidence="2">
    <location>
        <begin position="928"/>
        <end position="995"/>
    </location>
</feature>
<feature type="compositionally biased region" description="Low complexity" evidence="2">
    <location>
        <begin position="469"/>
        <end position="500"/>
    </location>
</feature>
<dbReference type="PANTHER" id="PTHR15921">
    <property type="entry name" value="PRE-MRNA CLEAVAGE COMPLEX II"/>
    <property type="match status" value="1"/>
</dbReference>
<evidence type="ECO:0000259" key="3">
    <source>
        <dbReference type="PROSITE" id="PS50157"/>
    </source>
</evidence>
<feature type="compositionally biased region" description="Low complexity" evidence="2">
    <location>
        <begin position="293"/>
        <end position="302"/>
    </location>
</feature>